<feature type="binding site" evidence="14">
    <location>
        <begin position="57"/>
        <end position="64"/>
    </location>
    <ligand>
        <name>GTP</name>
        <dbReference type="ChEBI" id="CHEBI:37565"/>
        <label>1</label>
    </ligand>
</feature>
<evidence type="ECO:0000256" key="1">
    <source>
        <dbReference type="ARBA" id="ARBA00003926"/>
    </source>
</evidence>
<keyword evidence="5 16" id="KW-0410">Iron transport</keyword>
<feature type="transmembrane region" description="Helical" evidence="16">
    <location>
        <begin position="697"/>
        <end position="719"/>
    </location>
</feature>
<dbReference type="GO" id="GO:0005886">
    <property type="term" value="C:plasma membrane"/>
    <property type="evidence" value="ECO:0007669"/>
    <property type="project" value="UniProtKB-SubCell"/>
</dbReference>
<feature type="transmembrane region" description="Helical" evidence="16">
    <location>
        <begin position="397"/>
        <end position="415"/>
    </location>
</feature>
<keyword evidence="15" id="KW-0479">Metal-binding</keyword>
<dbReference type="EMBL" id="DYZL01000126">
    <property type="protein sequence ID" value="HJH43375.1"/>
    <property type="molecule type" value="Genomic_DNA"/>
</dbReference>
<name>A0A9D2VK96_9ACTN</name>
<comment type="function">
    <text evidence="1 16">Probable transporter of a GTP-driven Fe(2+) uptake system.</text>
</comment>
<feature type="transmembrane region" description="Helical" evidence="16">
    <location>
        <begin position="731"/>
        <end position="752"/>
    </location>
</feature>
<protein>
    <recommendedName>
        <fullName evidence="13 16">Ferrous iron transport protein B</fullName>
    </recommendedName>
</protein>
<dbReference type="InterPro" id="IPR003373">
    <property type="entry name" value="Fe2_transport_prot-B"/>
</dbReference>
<evidence type="ECO:0000256" key="7">
    <source>
        <dbReference type="ARBA" id="ARBA00022741"/>
    </source>
</evidence>
<comment type="subcellular location">
    <subcellularLocation>
        <location evidence="16">Cell inner membrane</location>
        <topology evidence="16">Multi-pass membrane protein</topology>
    </subcellularLocation>
    <subcellularLocation>
        <location evidence="2">Cell membrane</location>
        <topology evidence="2">Multi-pass membrane protein</topology>
    </subcellularLocation>
</comment>
<reference evidence="19" key="1">
    <citation type="journal article" date="2021" name="PeerJ">
        <title>Extensive microbial diversity within the chicken gut microbiome revealed by metagenomics and culture.</title>
        <authorList>
            <person name="Gilroy R."/>
            <person name="Ravi A."/>
            <person name="Getino M."/>
            <person name="Pursley I."/>
            <person name="Horton D.L."/>
            <person name="Alikhan N.F."/>
            <person name="Baker D."/>
            <person name="Gharbi K."/>
            <person name="Hall N."/>
            <person name="Watson M."/>
            <person name="Adriaenssens E.M."/>
            <person name="Foster-Nyarko E."/>
            <person name="Jarju S."/>
            <person name="Secka A."/>
            <person name="Antonio M."/>
            <person name="Oren A."/>
            <person name="Chaudhuri R.R."/>
            <person name="La Ragione R."/>
            <person name="Hildebrand F."/>
            <person name="Pallen M.J."/>
        </authorList>
    </citation>
    <scope>NUCLEOTIDE SEQUENCE</scope>
    <source>
        <strain evidence="19">USAMLcec12-2067</strain>
    </source>
</reference>
<evidence type="ECO:0000256" key="9">
    <source>
        <dbReference type="ARBA" id="ARBA00023004"/>
    </source>
</evidence>
<dbReference type="PRINTS" id="PR00326">
    <property type="entry name" value="GTP1OBG"/>
</dbReference>
<evidence type="ECO:0000256" key="15">
    <source>
        <dbReference type="PIRSR" id="PIRSR603373-2"/>
    </source>
</evidence>
<sequence>MSCDQCNGCAAGAGAATDGGAAGSAGAAASAASGAGAAAGGASAARAPGARRIALLGQPNSGKSTLFNGLTGARQHVGNWPGKTVERKTGTFQHGGRAYEVVDLPGSYALSAMSPEEEVTRGFLAQGGLDAVLVLADASQLERSLYMLADFAGISCPAVLVLNLMDVAEGQGKRIDAAAIERRLGVPVVPLVAADRTRYDALYQALERTCDERAVIDPAALERAMAQRFGSTWDAVAAQLPEEGIGPYSRFWLAAKLIEGDGPARELVRQHVDAAANAALDKALRGVKDGIQNAGAARFAWVEQLIAGAVEREEEAAGGREKNAASAAGSREAASTASTGNAKTASPLSRFDRLATGSLLSKPLAVGMILLGFVLAFVPAIPIMMVGGMISSLGQEAAFALSGAGIPDVVGSFLSGVVCNSLCFGTMMVGYVFGINLVFGLYEESGYMARISYVFDHAMSRFGLQGKSLMPFLMCFGCTMGGVSGSRVIDSWGQRMLTVMMAWAIPCGSTWGVVPVLAVAFFGMGAPLVIVGIFCVCVLLMWAVGRLFGPRLVKEGERAGLVMELPPYHRPRLGNVLHGAILKSRQMFVRAIRVVAIFAFAIWALTYTATGSVEGSALYALGTAIEPITQFFGMGWQTFTAWLCALVLKESALGVLSGLFAGGATPNAAVVTAVTGGVAVAGNIGEIMAQAISAPEALAFIFAFTFNMPCAASVSATWGEVHSTKWTVITAAFYIASSLILGCIVFHVASLFF</sequence>
<feature type="binding site" evidence="15">
    <location>
        <position position="72"/>
    </location>
    <ligand>
        <name>Mg(2+)</name>
        <dbReference type="ChEBI" id="CHEBI:18420"/>
        <label>2</label>
    </ligand>
</feature>
<comment type="caution">
    <text evidence="19">The sequence shown here is derived from an EMBL/GenBank/DDBJ whole genome shotgun (WGS) entry which is preliminary data.</text>
</comment>
<evidence type="ECO:0000256" key="13">
    <source>
        <dbReference type="NCBIfam" id="TIGR00437"/>
    </source>
</evidence>
<keyword evidence="11 14" id="KW-0342">GTP-binding</keyword>
<dbReference type="AlphaFoldDB" id="A0A9D2VK96"/>
<keyword evidence="6 16" id="KW-0812">Transmembrane</keyword>
<dbReference type="RefSeq" id="WP_191382502.1">
    <property type="nucleotide sequence ID" value="NZ_PPEL01000022.1"/>
</dbReference>
<dbReference type="Pfam" id="PF07670">
    <property type="entry name" value="Gate"/>
    <property type="match status" value="1"/>
</dbReference>
<keyword evidence="8 16" id="KW-1133">Transmembrane helix</keyword>
<evidence type="ECO:0000256" key="4">
    <source>
        <dbReference type="ARBA" id="ARBA00022475"/>
    </source>
</evidence>
<evidence type="ECO:0000313" key="19">
    <source>
        <dbReference type="EMBL" id="HJH43375.1"/>
    </source>
</evidence>
<feature type="binding site" evidence="15">
    <location>
        <position position="69"/>
    </location>
    <ligand>
        <name>Mg(2+)</name>
        <dbReference type="ChEBI" id="CHEBI:18420"/>
        <label>2</label>
    </ligand>
</feature>
<feature type="transmembrane region" description="Helical" evidence="16">
    <location>
        <begin position="363"/>
        <end position="385"/>
    </location>
</feature>
<dbReference type="CDD" id="cd01879">
    <property type="entry name" value="FeoB"/>
    <property type="match status" value="1"/>
</dbReference>
<feature type="transmembrane region" description="Helical" evidence="16">
    <location>
        <begin position="469"/>
        <end position="489"/>
    </location>
</feature>
<dbReference type="NCBIfam" id="TIGR00437">
    <property type="entry name" value="feoB"/>
    <property type="match status" value="1"/>
</dbReference>
<dbReference type="PROSITE" id="PS51711">
    <property type="entry name" value="G_FEOB"/>
    <property type="match status" value="1"/>
</dbReference>
<keyword evidence="10" id="KW-0406">Ion transport</keyword>
<evidence type="ECO:0000256" key="3">
    <source>
        <dbReference type="ARBA" id="ARBA00022448"/>
    </source>
</evidence>
<evidence type="ECO:0000256" key="12">
    <source>
        <dbReference type="ARBA" id="ARBA00023136"/>
    </source>
</evidence>
<dbReference type="Proteomes" id="UP000789325">
    <property type="component" value="Unassembled WGS sequence"/>
</dbReference>
<feature type="binding site" evidence="14">
    <location>
        <begin position="103"/>
        <end position="106"/>
    </location>
    <ligand>
        <name>GTP</name>
        <dbReference type="ChEBI" id="CHEBI:37565"/>
        <label>1</label>
    </ligand>
</feature>
<evidence type="ECO:0000259" key="18">
    <source>
        <dbReference type="PROSITE" id="PS51711"/>
    </source>
</evidence>
<feature type="transmembrane region" description="Helical" evidence="16">
    <location>
        <begin position="591"/>
        <end position="610"/>
    </location>
</feature>
<evidence type="ECO:0000256" key="17">
    <source>
        <dbReference type="SAM" id="MobiDB-lite"/>
    </source>
</evidence>
<keyword evidence="12 16" id="KW-0472">Membrane</keyword>
<dbReference type="GO" id="GO:0046872">
    <property type="term" value="F:metal ion binding"/>
    <property type="evidence" value="ECO:0007669"/>
    <property type="project" value="UniProtKB-KW"/>
</dbReference>
<organism evidence="19 20">
    <name type="scientific">Rubneribacter badeniensis</name>
    <dbReference type="NCBI Taxonomy" id="2070688"/>
    <lineage>
        <taxon>Bacteria</taxon>
        <taxon>Bacillati</taxon>
        <taxon>Actinomycetota</taxon>
        <taxon>Coriobacteriia</taxon>
        <taxon>Eggerthellales</taxon>
        <taxon>Eggerthellaceae</taxon>
        <taxon>Rubneribacter</taxon>
    </lineage>
</organism>
<feature type="binding site" evidence="14">
    <location>
        <begin position="163"/>
        <end position="166"/>
    </location>
    <ligand>
        <name>GTP</name>
        <dbReference type="ChEBI" id="CHEBI:37565"/>
        <label>1</label>
    </ligand>
</feature>
<dbReference type="PANTHER" id="PTHR43185:SF1">
    <property type="entry name" value="FE(2+) TRANSPORTER FEOB"/>
    <property type="match status" value="1"/>
</dbReference>
<dbReference type="Gene3D" id="3.40.50.300">
    <property type="entry name" value="P-loop containing nucleotide triphosphate hydrolases"/>
    <property type="match status" value="1"/>
</dbReference>
<accession>A0A9D2VK96</accession>
<proteinExistence type="inferred from homology"/>
<dbReference type="InterPro" id="IPR030389">
    <property type="entry name" value="G_FEOB_dom"/>
</dbReference>
<feature type="transmembrane region" description="Helical" evidence="16">
    <location>
        <begin position="528"/>
        <end position="548"/>
    </location>
</feature>
<dbReference type="InterPro" id="IPR006073">
    <property type="entry name" value="GTP-bd"/>
</dbReference>
<dbReference type="GO" id="GO:0015093">
    <property type="term" value="F:ferrous iron transmembrane transporter activity"/>
    <property type="evidence" value="ECO:0007669"/>
    <property type="project" value="UniProtKB-UniRule"/>
</dbReference>
<feature type="binding site" evidence="14">
    <location>
        <begin position="192"/>
        <end position="194"/>
    </location>
    <ligand>
        <name>GTP</name>
        <dbReference type="ChEBI" id="CHEBI:37565"/>
        <label>1</label>
    </ligand>
</feature>
<reference evidence="19" key="2">
    <citation type="submission" date="2021-09" db="EMBL/GenBank/DDBJ databases">
        <authorList>
            <person name="Gilroy R."/>
        </authorList>
    </citation>
    <scope>NUCLEOTIDE SEQUENCE</scope>
    <source>
        <strain evidence="19">USAMLcec12-2067</strain>
    </source>
</reference>
<evidence type="ECO:0000256" key="16">
    <source>
        <dbReference type="RuleBase" id="RU362098"/>
    </source>
</evidence>
<evidence type="ECO:0000313" key="20">
    <source>
        <dbReference type="Proteomes" id="UP000789325"/>
    </source>
</evidence>
<keyword evidence="15" id="KW-0460">Magnesium</keyword>
<keyword evidence="7 14" id="KW-0547">Nucleotide-binding</keyword>
<evidence type="ECO:0000256" key="11">
    <source>
        <dbReference type="ARBA" id="ARBA00023134"/>
    </source>
</evidence>
<dbReference type="GO" id="GO:0005525">
    <property type="term" value="F:GTP binding"/>
    <property type="evidence" value="ECO:0007669"/>
    <property type="project" value="UniProtKB-KW"/>
</dbReference>
<feature type="transmembrane region" description="Helical" evidence="16">
    <location>
        <begin position="501"/>
        <end position="522"/>
    </location>
</feature>
<evidence type="ECO:0000256" key="14">
    <source>
        <dbReference type="PIRSR" id="PIRSR603373-1"/>
    </source>
</evidence>
<keyword evidence="4" id="KW-1003">Cell membrane</keyword>
<dbReference type="InterPro" id="IPR011640">
    <property type="entry name" value="Fe2_transport_prot_B_C"/>
</dbReference>
<feature type="compositionally biased region" description="Low complexity" evidence="17">
    <location>
        <begin position="324"/>
        <end position="338"/>
    </location>
</feature>
<dbReference type="Pfam" id="PF07664">
    <property type="entry name" value="FeoB_C"/>
    <property type="match status" value="1"/>
</dbReference>
<dbReference type="PANTHER" id="PTHR43185">
    <property type="entry name" value="FERROUS IRON TRANSPORT PROTEIN B"/>
    <property type="match status" value="1"/>
</dbReference>
<dbReference type="InterPro" id="IPR011642">
    <property type="entry name" value="Gate_dom"/>
</dbReference>
<keyword evidence="9 16" id="KW-0408">Iron</keyword>
<dbReference type="Pfam" id="PF02421">
    <property type="entry name" value="FeoB_N"/>
    <property type="match status" value="1"/>
</dbReference>
<feature type="binding site" evidence="15">
    <location>
        <position position="71"/>
    </location>
    <ligand>
        <name>Mg(2+)</name>
        <dbReference type="ChEBI" id="CHEBI:18420"/>
        <label>2</label>
    </ligand>
</feature>
<evidence type="ECO:0000256" key="6">
    <source>
        <dbReference type="ARBA" id="ARBA00022692"/>
    </source>
</evidence>
<evidence type="ECO:0000256" key="5">
    <source>
        <dbReference type="ARBA" id="ARBA00022496"/>
    </source>
</evidence>
<feature type="binding site" evidence="14">
    <location>
        <begin position="82"/>
        <end position="86"/>
    </location>
    <ligand>
        <name>GTP</name>
        <dbReference type="ChEBI" id="CHEBI:37565"/>
        <label>1</label>
    </ligand>
</feature>
<feature type="domain" description="FeoB-type G" evidence="18">
    <location>
        <begin position="50"/>
        <end position="212"/>
    </location>
</feature>
<feature type="region of interest" description="Disordered" evidence="17">
    <location>
        <begin position="316"/>
        <end position="344"/>
    </location>
</feature>
<dbReference type="SUPFAM" id="SSF52540">
    <property type="entry name" value="P-loop containing nucleoside triphosphate hydrolases"/>
    <property type="match status" value="1"/>
</dbReference>
<gene>
    <name evidence="19" type="primary">feoB</name>
    <name evidence="19" type="ORF">K8V16_06215</name>
</gene>
<evidence type="ECO:0000256" key="10">
    <source>
        <dbReference type="ARBA" id="ARBA00023065"/>
    </source>
</evidence>
<keyword evidence="3 16" id="KW-0813">Transport</keyword>
<dbReference type="InterPro" id="IPR027417">
    <property type="entry name" value="P-loop_NTPase"/>
</dbReference>
<dbReference type="InterPro" id="IPR050860">
    <property type="entry name" value="FeoB_GTPase"/>
</dbReference>
<evidence type="ECO:0000256" key="8">
    <source>
        <dbReference type="ARBA" id="ARBA00022989"/>
    </source>
</evidence>
<comment type="similarity">
    <text evidence="16">Belongs to the TRAFAC class TrmE-Era-EngA-EngB-Septin-like GTPase superfamily. FeoB GTPase (TC 9.A.8) family.</text>
</comment>
<evidence type="ECO:0000256" key="2">
    <source>
        <dbReference type="ARBA" id="ARBA00004651"/>
    </source>
</evidence>
<feature type="binding site" evidence="15">
    <location>
        <position position="68"/>
    </location>
    <ligand>
        <name>Mg(2+)</name>
        <dbReference type="ChEBI" id="CHEBI:18420"/>
        <label>2</label>
    </ligand>
</feature>